<feature type="region of interest" description="Disordered" evidence="1">
    <location>
        <begin position="180"/>
        <end position="230"/>
    </location>
</feature>
<feature type="compositionally biased region" description="Low complexity" evidence="1">
    <location>
        <begin position="194"/>
        <end position="209"/>
    </location>
</feature>
<dbReference type="RefSeq" id="WP_146108033.1">
    <property type="nucleotide sequence ID" value="NZ_CP154825.1"/>
</dbReference>
<dbReference type="OrthoDB" id="3691936at2"/>
<evidence type="ECO:0000256" key="1">
    <source>
        <dbReference type="SAM" id="MobiDB-lite"/>
    </source>
</evidence>
<evidence type="ECO:0000313" key="5">
    <source>
        <dbReference type="Proteomes" id="UP000239203"/>
    </source>
</evidence>
<keyword evidence="5" id="KW-1185">Reference proteome</keyword>
<keyword evidence="3" id="KW-0732">Signal</keyword>
<evidence type="ECO:0000256" key="2">
    <source>
        <dbReference type="SAM" id="Phobius"/>
    </source>
</evidence>
<feature type="compositionally biased region" description="Gly residues" evidence="1">
    <location>
        <begin position="210"/>
        <end position="221"/>
    </location>
</feature>
<reference evidence="4 5" key="1">
    <citation type="submission" date="2018-02" db="EMBL/GenBank/DDBJ databases">
        <title>Genomic Encyclopedia of Archaeal and Bacterial Type Strains, Phase II (KMG-II): from individual species to whole genera.</title>
        <authorList>
            <person name="Goeker M."/>
        </authorList>
    </citation>
    <scope>NUCLEOTIDE SEQUENCE [LARGE SCALE GENOMIC DNA]</scope>
    <source>
        <strain evidence="4 5">YU 961-1</strain>
    </source>
</reference>
<organism evidence="4 5">
    <name type="scientific">Actinokineospora auranticolor</name>
    <dbReference type="NCBI Taxonomy" id="155976"/>
    <lineage>
        <taxon>Bacteria</taxon>
        <taxon>Bacillati</taxon>
        <taxon>Actinomycetota</taxon>
        <taxon>Actinomycetes</taxon>
        <taxon>Pseudonocardiales</taxon>
        <taxon>Pseudonocardiaceae</taxon>
        <taxon>Actinokineospora</taxon>
    </lineage>
</organism>
<proteinExistence type="predicted"/>
<keyword evidence="2" id="KW-0812">Transmembrane</keyword>
<protein>
    <recommendedName>
        <fullName evidence="6">Collagen triple helix repeat protein</fullName>
    </recommendedName>
</protein>
<dbReference type="EMBL" id="PTIX01000006">
    <property type="protein sequence ID" value="PPK68031.1"/>
    <property type="molecule type" value="Genomic_DNA"/>
</dbReference>
<keyword evidence="2" id="KW-0472">Membrane</keyword>
<feature type="transmembrane region" description="Helical" evidence="2">
    <location>
        <begin position="307"/>
        <end position="330"/>
    </location>
</feature>
<keyword evidence="2" id="KW-1133">Transmembrane helix</keyword>
<gene>
    <name evidence="4" type="ORF">CLV40_106264</name>
</gene>
<dbReference type="Proteomes" id="UP000239203">
    <property type="component" value="Unassembled WGS sequence"/>
</dbReference>
<evidence type="ECO:0008006" key="6">
    <source>
        <dbReference type="Google" id="ProtNLM"/>
    </source>
</evidence>
<feature type="signal peptide" evidence="3">
    <location>
        <begin position="1"/>
        <end position="32"/>
    </location>
</feature>
<feature type="chain" id="PRO_5015584667" description="Collagen triple helix repeat protein" evidence="3">
    <location>
        <begin position="33"/>
        <end position="336"/>
    </location>
</feature>
<comment type="caution">
    <text evidence="4">The sequence shown here is derived from an EMBL/GenBank/DDBJ whole genome shotgun (WGS) entry which is preliminary data.</text>
</comment>
<sequence>MRRRGRAVAVGLTVVIAGTTTGLLAGTGTAAAAPPIVVGSCATTVQGAPGTPIALSPTAVLDPVLRVVNAVPLVGQGIAGGVRNALSAMGNIPIGTVLAGDSMISGGSIAAAAVPRIRDAIGKVPLIGPVLGGIIGDVQQTLTAGCAITVKAVNDAVAPVQDGAGAVAGAVERGAAALPQLPNLLPGTPGTPGKPGTNPGTQPGTNPGTRPGGTAPGGGLPGPDSKVVGGVATGAPPLFGTGRAPMTDYTGIPFAPAGLFSPAPGVRYGGTIPGYAPQFGILGAGDADGVQAAGRAEALDAPGGNKIALPVLLAVFALSGVTAALVRTWVLRKTPA</sequence>
<name>A0A2S6GSC8_9PSEU</name>
<evidence type="ECO:0000313" key="4">
    <source>
        <dbReference type="EMBL" id="PPK68031.1"/>
    </source>
</evidence>
<evidence type="ECO:0000256" key="3">
    <source>
        <dbReference type="SAM" id="SignalP"/>
    </source>
</evidence>
<accession>A0A2S6GSC8</accession>
<dbReference type="AlphaFoldDB" id="A0A2S6GSC8"/>